<evidence type="ECO:0000313" key="4">
    <source>
        <dbReference type="Proteomes" id="UP000463224"/>
    </source>
</evidence>
<dbReference type="PANTHER" id="PTHR39340:SF1">
    <property type="entry name" value="SULFOFRUCTOSEPHOSPHATE ALDOLASE"/>
    <property type="match status" value="1"/>
</dbReference>
<organism evidence="3 4">
    <name type="scientific">Nitratireductor arenosus</name>
    <dbReference type="NCBI Taxonomy" id="2682096"/>
    <lineage>
        <taxon>Bacteria</taxon>
        <taxon>Pseudomonadati</taxon>
        <taxon>Pseudomonadota</taxon>
        <taxon>Alphaproteobacteria</taxon>
        <taxon>Hyphomicrobiales</taxon>
        <taxon>Phyllobacteriaceae</taxon>
        <taxon>Nitratireductor</taxon>
    </lineage>
</organism>
<evidence type="ECO:0000256" key="1">
    <source>
        <dbReference type="ARBA" id="ARBA00008679"/>
    </source>
</evidence>
<sequence length="306" mass="32943">MTANGSFLKKPICGVAVDQGSGLEKALREARGPAAAPDDLFRFKRLVVEALSGQATTLLVDAAHGRELLPHFAPGCEKMLAFEADVYRISNEDRITVLPDNLSVSDYPGLGVRVLKFFLYFGPRDPAEINERKFALVADIGRQCSAAGVTFLFEPIVYDRAVPDGASFDFAALKPQLVTEATRIFADSRFEIDVLKVEVPVNLNFVEGFGEPAMSREDAEAAFRRAADAAGDIPIVYLSAGVTFEQFEGALGLARTAGVDMAGFMCGRAIWSDAIAVYGAEGPEAAEAWMRGPGRERLARLTAVVS</sequence>
<reference evidence="3 4" key="1">
    <citation type="submission" date="2019-12" db="EMBL/GenBank/DDBJ databases">
        <title>Nitratireductor arenosus sp. nov., Isolated from sea sand, Jeju island, South Korea.</title>
        <authorList>
            <person name="Kim W."/>
        </authorList>
    </citation>
    <scope>NUCLEOTIDE SEQUENCE [LARGE SCALE GENOMIC DNA]</scope>
    <source>
        <strain evidence="3 4">CAU 1489</strain>
    </source>
</reference>
<gene>
    <name evidence="3" type="ORF">GN330_02035</name>
</gene>
<dbReference type="InterPro" id="IPR050552">
    <property type="entry name" value="LacD_aldolase"/>
</dbReference>
<name>A0A844QAS2_9HYPH</name>
<dbReference type="SUPFAM" id="SSF51569">
    <property type="entry name" value="Aldolase"/>
    <property type="match status" value="1"/>
</dbReference>
<evidence type="ECO:0000256" key="2">
    <source>
        <dbReference type="ARBA" id="ARBA00023239"/>
    </source>
</evidence>
<dbReference type="Gene3D" id="3.20.20.70">
    <property type="entry name" value="Aldolase class I"/>
    <property type="match status" value="1"/>
</dbReference>
<proteinExistence type="inferred from homology"/>
<dbReference type="GO" id="GO:1902777">
    <property type="term" value="P:6-sulfoquinovose(1-) catabolic process"/>
    <property type="evidence" value="ECO:0007669"/>
    <property type="project" value="TreeGrafter"/>
</dbReference>
<dbReference type="InterPro" id="IPR002915">
    <property type="entry name" value="DeoC/FbaB/LacD_aldolase"/>
</dbReference>
<dbReference type="InterPro" id="IPR013785">
    <property type="entry name" value="Aldolase_TIM"/>
</dbReference>
<dbReference type="AlphaFoldDB" id="A0A844QAS2"/>
<protein>
    <submittedName>
        <fullName evidence="3">Tagatose 1,6-diphosphate aldolase</fullName>
    </submittedName>
</protein>
<dbReference type="SMART" id="SM01133">
    <property type="entry name" value="DeoC"/>
    <property type="match status" value="1"/>
</dbReference>
<keyword evidence="2" id="KW-0456">Lyase</keyword>
<dbReference type="GO" id="GO:0061595">
    <property type="term" value="F:6-deoxy-6-sulfofructose-1-phosphate aldolase activity"/>
    <property type="evidence" value="ECO:0007669"/>
    <property type="project" value="TreeGrafter"/>
</dbReference>
<evidence type="ECO:0000313" key="3">
    <source>
        <dbReference type="EMBL" id="MVA96037.1"/>
    </source>
</evidence>
<keyword evidence="4" id="KW-1185">Reference proteome</keyword>
<dbReference type="PANTHER" id="PTHR39340">
    <property type="entry name" value="SULFOFRUCTOSEPHOSPHATE ALDOLASE"/>
    <property type="match status" value="1"/>
</dbReference>
<dbReference type="NCBIfam" id="NF009498">
    <property type="entry name" value="PRK12858.1"/>
    <property type="match status" value="1"/>
</dbReference>
<dbReference type="Pfam" id="PF01791">
    <property type="entry name" value="DeoC"/>
    <property type="match status" value="1"/>
</dbReference>
<accession>A0A844QAS2</accession>
<comment type="caution">
    <text evidence="3">The sequence shown here is derived from an EMBL/GenBank/DDBJ whole genome shotgun (WGS) entry which is preliminary data.</text>
</comment>
<comment type="similarity">
    <text evidence="1">Belongs to the aldolase LacD family.</text>
</comment>
<dbReference type="EMBL" id="WPHG01000001">
    <property type="protein sequence ID" value="MVA96037.1"/>
    <property type="molecule type" value="Genomic_DNA"/>
</dbReference>
<dbReference type="Proteomes" id="UP000463224">
    <property type="component" value="Unassembled WGS sequence"/>
</dbReference>
<dbReference type="RefSeq" id="WP_156710927.1">
    <property type="nucleotide sequence ID" value="NZ_WPHG01000001.1"/>
</dbReference>